<dbReference type="Proteomes" id="UP000036987">
    <property type="component" value="Unassembled WGS sequence"/>
</dbReference>
<evidence type="ECO:0000256" key="3">
    <source>
        <dbReference type="ARBA" id="ARBA00022691"/>
    </source>
</evidence>
<dbReference type="InterPro" id="IPR045074">
    <property type="entry name" value="GST_C_Tau"/>
</dbReference>
<dbReference type="PROSITE" id="PS51683">
    <property type="entry name" value="SAM_OMT_II"/>
    <property type="match status" value="1"/>
</dbReference>
<protein>
    <submittedName>
        <fullName evidence="5">Glutathione S-transferase-O-methyltransferase fusion protein 7</fullName>
    </submittedName>
</protein>
<accession>A0A0K9PTI3</accession>
<dbReference type="PROSITE" id="PS50405">
    <property type="entry name" value="GST_CTER"/>
    <property type="match status" value="1"/>
</dbReference>
<organism evidence="5 6">
    <name type="scientific">Zostera marina</name>
    <name type="common">Eelgrass</name>
    <dbReference type="NCBI Taxonomy" id="29655"/>
    <lineage>
        <taxon>Eukaryota</taxon>
        <taxon>Viridiplantae</taxon>
        <taxon>Streptophyta</taxon>
        <taxon>Embryophyta</taxon>
        <taxon>Tracheophyta</taxon>
        <taxon>Spermatophyta</taxon>
        <taxon>Magnoliopsida</taxon>
        <taxon>Liliopsida</taxon>
        <taxon>Zosteraceae</taxon>
        <taxon>Zostera</taxon>
    </lineage>
</organism>
<feature type="domain" description="GST C-terminal" evidence="4">
    <location>
        <begin position="93"/>
        <end position="223"/>
    </location>
</feature>
<evidence type="ECO:0000313" key="6">
    <source>
        <dbReference type="Proteomes" id="UP000036987"/>
    </source>
</evidence>
<dbReference type="InterPro" id="IPR012967">
    <property type="entry name" value="COMT_dimerisation"/>
</dbReference>
<keyword evidence="3" id="KW-0949">S-adenosyl-L-methionine</keyword>
<name>A0A0K9PTI3_ZOSMR</name>
<evidence type="ECO:0000256" key="2">
    <source>
        <dbReference type="ARBA" id="ARBA00022679"/>
    </source>
</evidence>
<dbReference type="GO" id="GO:0008171">
    <property type="term" value="F:O-methyltransferase activity"/>
    <property type="evidence" value="ECO:0000318"/>
    <property type="project" value="GO_Central"/>
</dbReference>
<dbReference type="Gene3D" id="3.40.50.150">
    <property type="entry name" value="Vaccinia Virus protein VP39"/>
    <property type="match status" value="1"/>
</dbReference>
<dbReference type="GO" id="GO:0046983">
    <property type="term" value="F:protein dimerization activity"/>
    <property type="evidence" value="ECO:0007669"/>
    <property type="project" value="InterPro"/>
</dbReference>
<dbReference type="GO" id="GO:0004364">
    <property type="term" value="F:glutathione transferase activity"/>
    <property type="evidence" value="ECO:0007669"/>
    <property type="project" value="InterPro"/>
</dbReference>
<dbReference type="InterPro" id="IPR036390">
    <property type="entry name" value="WH_DNA-bd_sf"/>
</dbReference>
<dbReference type="Gene3D" id="1.10.10.10">
    <property type="entry name" value="Winged helix-like DNA-binding domain superfamily/Winged helix DNA-binding domain"/>
    <property type="match status" value="1"/>
</dbReference>
<dbReference type="Gene3D" id="1.20.1050.10">
    <property type="match status" value="1"/>
</dbReference>
<keyword evidence="1 5" id="KW-0489">Methyltransferase</keyword>
<comment type="caution">
    <text evidence="5">The sequence shown here is derived from an EMBL/GenBank/DDBJ whole genome shotgun (WGS) entry which is preliminary data.</text>
</comment>
<dbReference type="InterPro" id="IPR036282">
    <property type="entry name" value="Glutathione-S-Trfase_C_sf"/>
</dbReference>
<dbReference type="Pfam" id="PF08100">
    <property type="entry name" value="Dimerisation"/>
    <property type="match status" value="1"/>
</dbReference>
<sequence length="563" mass="63259">MSMTKASELGVKVIGKAWSPFVIRVRIALNIKGVLYEFVDEDIGGNNGRISSYSMPDVVFIHAGNEITEPYEIVQYIDETWKVVDTPSILPNDMYDSIVQTFWVKFIDDKIELAMKKILTGSIDVEEFDKTMEILECAFQRCSQGKNFFGGENMNYIDISLGSMLGFILSAENKLTDIKLLDVKKTPLLFKWAEHFRTQDLIKGIIITDVDNIVKMEENETYVNAMKLVYCSVFPKLINLSIEVGIIDVLVNAGSGKFLSTKEIADKLIIGNPDAPELFDRILRCLASHGIFTYKLQKSDDGNTISRLYSASPVCFYFMKNEDGVCLTQNILTTQKPVWTECWNYLEDTLKNGGTSFKKAHGIEVFEYSSKDLIFNTDVNNFMHNHSMITLKKILNSYTGFDGLKTLVDVGGGVGGTLKTIISKYPTIKGINFDLPHVIANAPIIQGVNHVAGNMFEDIPSGDTILLKWILHDWSDEHCILLLKKCFQRIGAKGKVIVIEGIVPIAPDVSNPIFECDMFMLLFCEGGKERTEMEFRSLAKKAGFSCFKISLTIGYISVMEFIK</sequence>
<keyword evidence="2 5" id="KW-0808">Transferase</keyword>
<dbReference type="GO" id="GO:0032259">
    <property type="term" value="P:methylation"/>
    <property type="evidence" value="ECO:0000318"/>
    <property type="project" value="GO_Central"/>
</dbReference>
<dbReference type="InterPro" id="IPR010987">
    <property type="entry name" value="Glutathione-S-Trfase_C-like"/>
</dbReference>
<dbReference type="Gene3D" id="3.40.30.10">
    <property type="entry name" value="Glutaredoxin"/>
    <property type="match status" value="1"/>
</dbReference>
<dbReference type="FunFam" id="1.10.10.10:FF:000357">
    <property type="entry name" value="Caffeic acid 3-O-methyltransferase"/>
    <property type="match status" value="1"/>
</dbReference>
<dbReference type="SUPFAM" id="SSF46785">
    <property type="entry name" value="Winged helix' DNA-binding domain"/>
    <property type="match status" value="1"/>
</dbReference>
<keyword evidence="6" id="KW-1185">Reference proteome</keyword>
<reference evidence="6" key="1">
    <citation type="journal article" date="2016" name="Nature">
        <title>The genome of the seagrass Zostera marina reveals angiosperm adaptation to the sea.</title>
        <authorList>
            <person name="Olsen J.L."/>
            <person name="Rouze P."/>
            <person name="Verhelst B."/>
            <person name="Lin Y.-C."/>
            <person name="Bayer T."/>
            <person name="Collen J."/>
            <person name="Dattolo E."/>
            <person name="De Paoli E."/>
            <person name="Dittami S."/>
            <person name="Maumus F."/>
            <person name="Michel G."/>
            <person name="Kersting A."/>
            <person name="Lauritano C."/>
            <person name="Lohaus R."/>
            <person name="Toepel M."/>
            <person name="Tonon T."/>
            <person name="Vanneste K."/>
            <person name="Amirebrahimi M."/>
            <person name="Brakel J."/>
            <person name="Bostroem C."/>
            <person name="Chovatia M."/>
            <person name="Grimwood J."/>
            <person name="Jenkins J.W."/>
            <person name="Jueterbock A."/>
            <person name="Mraz A."/>
            <person name="Stam W.T."/>
            <person name="Tice H."/>
            <person name="Bornberg-Bauer E."/>
            <person name="Green P.J."/>
            <person name="Pearson G.A."/>
            <person name="Procaccini G."/>
            <person name="Duarte C.M."/>
            <person name="Schmutz J."/>
            <person name="Reusch T.B.H."/>
            <person name="Van de Peer Y."/>
        </authorList>
    </citation>
    <scope>NUCLEOTIDE SEQUENCE [LARGE SCALE GENOMIC DNA]</scope>
    <source>
        <strain evidence="6">cv. Finnish</strain>
    </source>
</reference>
<evidence type="ECO:0000259" key="4">
    <source>
        <dbReference type="PROSITE" id="PS50405"/>
    </source>
</evidence>
<dbReference type="InterPro" id="IPR036249">
    <property type="entry name" value="Thioredoxin-like_sf"/>
</dbReference>
<dbReference type="STRING" id="29655.A0A0K9PTI3"/>
<dbReference type="SUPFAM" id="SSF52833">
    <property type="entry name" value="Thioredoxin-like"/>
    <property type="match status" value="1"/>
</dbReference>
<evidence type="ECO:0000313" key="5">
    <source>
        <dbReference type="EMBL" id="KMZ71550.1"/>
    </source>
</evidence>
<dbReference type="OrthoDB" id="1606438at2759"/>
<dbReference type="Pfam" id="PF00891">
    <property type="entry name" value="Methyltransf_2"/>
    <property type="match status" value="1"/>
</dbReference>
<dbReference type="CDD" id="cd03185">
    <property type="entry name" value="GST_C_Tau"/>
    <property type="match status" value="1"/>
</dbReference>
<proteinExistence type="predicted"/>
<dbReference type="SUPFAM" id="SSF47616">
    <property type="entry name" value="GST C-terminal domain-like"/>
    <property type="match status" value="1"/>
</dbReference>
<dbReference type="GO" id="GO:0008757">
    <property type="term" value="F:S-adenosylmethionine-dependent methyltransferase activity"/>
    <property type="evidence" value="ECO:0000318"/>
    <property type="project" value="GO_Central"/>
</dbReference>
<dbReference type="InterPro" id="IPR016461">
    <property type="entry name" value="COMT-like"/>
</dbReference>
<dbReference type="SUPFAM" id="SSF53335">
    <property type="entry name" value="S-adenosyl-L-methionine-dependent methyltransferases"/>
    <property type="match status" value="1"/>
</dbReference>
<dbReference type="InterPro" id="IPR001077">
    <property type="entry name" value="COMT_C"/>
</dbReference>
<dbReference type="EMBL" id="LFYR01000671">
    <property type="protein sequence ID" value="KMZ71550.1"/>
    <property type="molecule type" value="Genomic_DNA"/>
</dbReference>
<dbReference type="GO" id="GO:0006749">
    <property type="term" value="P:glutathione metabolic process"/>
    <property type="evidence" value="ECO:0007669"/>
    <property type="project" value="InterPro"/>
</dbReference>
<evidence type="ECO:0000256" key="1">
    <source>
        <dbReference type="ARBA" id="ARBA00022603"/>
    </source>
</evidence>
<dbReference type="PANTHER" id="PTHR11746">
    <property type="entry name" value="O-METHYLTRANSFERASE"/>
    <property type="match status" value="1"/>
</dbReference>
<dbReference type="InterPro" id="IPR036388">
    <property type="entry name" value="WH-like_DNA-bd_sf"/>
</dbReference>
<dbReference type="InterPro" id="IPR029063">
    <property type="entry name" value="SAM-dependent_MTases_sf"/>
</dbReference>
<gene>
    <name evidence="5" type="ORF">ZOSMA_17G01070</name>
</gene>
<dbReference type="AlphaFoldDB" id="A0A0K9PTI3"/>